<evidence type="ECO:0000313" key="2">
    <source>
        <dbReference type="Proteomes" id="UP000245880"/>
    </source>
</evidence>
<reference evidence="1 2" key="1">
    <citation type="submission" date="2018-03" db="EMBL/GenBank/DDBJ databases">
        <title>Genomic Encyclopedia of Archaeal and Bacterial Type Strains, Phase II (KMG-II): from individual species to whole genera.</title>
        <authorList>
            <person name="Goeker M."/>
        </authorList>
    </citation>
    <scope>NUCLEOTIDE SEQUENCE [LARGE SCALE GENOMIC DNA]</scope>
    <source>
        <strain evidence="1 2">DSM 100346</strain>
    </source>
</reference>
<proteinExistence type="predicted"/>
<dbReference type="Gene3D" id="3.90.550.10">
    <property type="entry name" value="Spore Coat Polysaccharide Biosynthesis Protein SpsA, Chain A"/>
    <property type="match status" value="1"/>
</dbReference>
<gene>
    <name evidence="1" type="ORF">CLV98_101808</name>
</gene>
<sequence length="299" mass="34138">MKQPLAPIILFCYNRPWHLQQTITSLLQCDWAAESSLTIYSDGPKTAADRHLVTQVRDYLKEVKGFGSIHIIASEQNKGLAYSVIQGVSEGLLAHGKIIVLEDDMICAKDFLVFMNQALETFKTRAEVFSVTGYAPPVAIPDGYPFDLYMAPRASSWGWGTWNDRWQKADWQVKDFEDSKLRKELKRKMVQGGDDLWPMLVKQQKGLIDSWAVRWTWTQAKHHAYGVYPVRSKIKNIGTDGSGTNFKTTNHYFDNTLSASPLQINGDIEPTPSVLEAFRAYYKLPLLLKIKNLIRYKIF</sequence>
<organism evidence="1 2">
    <name type="scientific">Dyadobacter jejuensis</name>
    <dbReference type="NCBI Taxonomy" id="1082580"/>
    <lineage>
        <taxon>Bacteria</taxon>
        <taxon>Pseudomonadati</taxon>
        <taxon>Bacteroidota</taxon>
        <taxon>Cytophagia</taxon>
        <taxon>Cytophagales</taxon>
        <taxon>Spirosomataceae</taxon>
        <taxon>Dyadobacter</taxon>
    </lineage>
</organism>
<dbReference type="EMBL" id="QGDT01000001">
    <property type="protein sequence ID" value="PWJ60623.1"/>
    <property type="molecule type" value="Genomic_DNA"/>
</dbReference>
<dbReference type="Proteomes" id="UP000245880">
    <property type="component" value="Unassembled WGS sequence"/>
</dbReference>
<protein>
    <submittedName>
        <fullName evidence="1">Glycosyl transferase family 2</fullName>
    </submittedName>
</protein>
<name>A0A316ASE7_9BACT</name>
<dbReference type="CDD" id="cd00761">
    <property type="entry name" value="Glyco_tranf_GTA_type"/>
    <property type="match status" value="1"/>
</dbReference>
<evidence type="ECO:0000313" key="1">
    <source>
        <dbReference type="EMBL" id="PWJ60623.1"/>
    </source>
</evidence>
<dbReference type="OrthoDB" id="9785375at2"/>
<dbReference type="RefSeq" id="WP_109672930.1">
    <property type="nucleotide sequence ID" value="NZ_QGDT01000001.1"/>
</dbReference>
<dbReference type="SUPFAM" id="SSF53448">
    <property type="entry name" value="Nucleotide-diphospho-sugar transferases"/>
    <property type="match status" value="1"/>
</dbReference>
<keyword evidence="2" id="KW-1185">Reference proteome</keyword>
<accession>A0A316ASE7</accession>
<dbReference type="GO" id="GO:0016740">
    <property type="term" value="F:transferase activity"/>
    <property type="evidence" value="ECO:0007669"/>
    <property type="project" value="UniProtKB-KW"/>
</dbReference>
<comment type="caution">
    <text evidence="1">The sequence shown here is derived from an EMBL/GenBank/DDBJ whole genome shotgun (WGS) entry which is preliminary data.</text>
</comment>
<keyword evidence="1" id="KW-0808">Transferase</keyword>
<dbReference type="InterPro" id="IPR029044">
    <property type="entry name" value="Nucleotide-diphossugar_trans"/>
</dbReference>
<dbReference type="AlphaFoldDB" id="A0A316ASE7"/>